<dbReference type="EMBL" id="MIPT01000001">
    <property type="protein sequence ID" value="OHT20038.1"/>
    <property type="molecule type" value="Genomic_DNA"/>
</dbReference>
<comment type="caution">
    <text evidence="1">The sequence shown here is derived from an EMBL/GenBank/DDBJ whole genome shotgun (WGS) entry which is preliminary data.</text>
</comment>
<sequence>MPAKSLVIAIVALVIGFGSGFVLRPVLLPGADAVGSSEPRGTQYFEANLDEARQVIAQCRDGMVRGAECANADIAVAEADGKANFDAFMGR</sequence>
<name>A0A1S1HD83_9SPHN</name>
<protein>
    <submittedName>
        <fullName evidence="1">Uncharacterized protein</fullName>
    </submittedName>
</protein>
<proteinExistence type="predicted"/>
<organism evidence="1 2">
    <name type="scientific">Edaphosphingomonas haloaromaticamans</name>
    <dbReference type="NCBI Taxonomy" id="653954"/>
    <lineage>
        <taxon>Bacteria</taxon>
        <taxon>Pseudomonadati</taxon>
        <taxon>Pseudomonadota</taxon>
        <taxon>Alphaproteobacteria</taxon>
        <taxon>Sphingomonadales</taxon>
        <taxon>Rhizorhabdaceae</taxon>
        <taxon>Edaphosphingomonas</taxon>
    </lineage>
</organism>
<evidence type="ECO:0000313" key="2">
    <source>
        <dbReference type="Proteomes" id="UP000179467"/>
    </source>
</evidence>
<evidence type="ECO:0000313" key="1">
    <source>
        <dbReference type="EMBL" id="OHT20038.1"/>
    </source>
</evidence>
<accession>A0A1S1HD83</accession>
<dbReference type="OrthoDB" id="7472464at2"/>
<gene>
    <name evidence="1" type="ORF">BHE75_02032</name>
</gene>
<dbReference type="Proteomes" id="UP000179467">
    <property type="component" value="Unassembled WGS sequence"/>
</dbReference>
<dbReference type="AlphaFoldDB" id="A0A1S1HD83"/>
<reference evidence="1 2" key="1">
    <citation type="submission" date="2016-09" db="EMBL/GenBank/DDBJ databases">
        <title>Metabolic pathway, cell adaptation mechanisms and a novel monoxygenase revealed through proteogenomic-transcription analysis of a Sphingomonas haloaromaticamans strain degrading the fungicide ortho-phenylphenol.</title>
        <authorList>
            <person name="Perruchon C."/>
            <person name="Papadopoulou E.S."/>
            <person name="Rousidou C."/>
            <person name="Vasileiadis S."/>
            <person name="Tanou G."/>
            <person name="Amoutzias G."/>
            <person name="Molassiotis A."/>
            <person name="Karpouzas D.G."/>
        </authorList>
    </citation>
    <scope>NUCLEOTIDE SEQUENCE [LARGE SCALE GENOMIC DNA]</scope>
    <source>
        <strain evidence="1 2">P3</strain>
    </source>
</reference>
<keyword evidence="2" id="KW-1185">Reference proteome</keyword>